<evidence type="ECO:0000313" key="2">
    <source>
        <dbReference type="Proteomes" id="UP001159363"/>
    </source>
</evidence>
<dbReference type="Proteomes" id="UP001159363">
    <property type="component" value="Chromosome 4"/>
</dbReference>
<evidence type="ECO:0000313" key="1">
    <source>
        <dbReference type="EMBL" id="KAJ8883201.1"/>
    </source>
</evidence>
<gene>
    <name evidence="1" type="ORF">PR048_015041</name>
</gene>
<comment type="caution">
    <text evidence="1">The sequence shown here is derived from an EMBL/GenBank/DDBJ whole genome shotgun (WGS) entry which is preliminary data.</text>
</comment>
<name>A0ABQ9HFW4_9NEOP</name>
<accession>A0ABQ9HFW4</accession>
<protein>
    <submittedName>
        <fullName evidence="1">Uncharacterized protein</fullName>
    </submittedName>
</protein>
<keyword evidence="2" id="KW-1185">Reference proteome</keyword>
<reference evidence="1 2" key="1">
    <citation type="submission" date="2023-02" db="EMBL/GenBank/DDBJ databases">
        <title>LHISI_Scaffold_Assembly.</title>
        <authorList>
            <person name="Stuart O.P."/>
            <person name="Cleave R."/>
            <person name="Magrath M.J.L."/>
            <person name="Mikheyev A.S."/>
        </authorList>
    </citation>
    <scope>NUCLEOTIDE SEQUENCE [LARGE SCALE GENOMIC DNA]</scope>
    <source>
        <strain evidence="1">Daus_M_001</strain>
        <tissue evidence="1">Leg muscle</tissue>
    </source>
</reference>
<sequence length="764" mass="84543">MSSRLVCRYRCRHSFNFPLLPCDARRSKNSNWKFLLRSSYRPAGLRYDCALFFQGITNSEESRARFWFHSHLTYVLKFHFSEYASIIRLSPPVCVTARLSTAAGKYPALESQPSHPDTRSERVQRFGWLLRVGWTPWEPRVQGQGAIRQNGWAFLEARVYRTYTSCRLALGTGCAPSLMVKRYVRCMRGPPHPSGRKQRSPSPLLSRTFPLLLYSSRDHSGLSGPRDYSSPPAFPRVGIVPVDVAGRWVFSGFSRFPRPFHSGAAPYSPRLTLIGSQEHKMDSKFSLGTRTSVMLERSPHSMLVGVLFRIDDLLTNSQCEKRVEDLLWRDGGANPRPSDYKLATLLLSYGAKSIVLNILCSAAECTGLLSVQKSAQACAPSQSSPVALQFRAMRVERTSYGGQSVRATPAIASSRMSVGWRRARLRAQKFGDWRAGSALATVPSFPDKDLHVRRFTDCWRNAAPAVRPLTRRWEHNILTEHIVVHFPNRSRGGIVVRILASHLGKPGSIPGGVASGFSHVGIVPDDVAGRRVFSVTSPPPPLHSRAAPYSPRFTLIDSPHLDIRNAQISSLTHFPNRSLIARAICRGERAATRGQSPGRSSLELDRGASICRSISAFSVGVSPPRALLAGVTSLSRDVHRVLLAHAAREQSVCPSGCPAFLIAYTTGEHRFSSPKSGPQLTSVQLLSSELRLLEDDSAGALITIARGFRKVGNNREWIIIGVFPTFCWPAASFCWRVRIEFYGIRGHVTSMVAACVPLMGSAGE</sequence>
<organism evidence="1 2">
    <name type="scientific">Dryococelus australis</name>
    <dbReference type="NCBI Taxonomy" id="614101"/>
    <lineage>
        <taxon>Eukaryota</taxon>
        <taxon>Metazoa</taxon>
        <taxon>Ecdysozoa</taxon>
        <taxon>Arthropoda</taxon>
        <taxon>Hexapoda</taxon>
        <taxon>Insecta</taxon>
        <taxon>Pterygota</taxon>
        <taxon>Neoptera</taxon>
        <taxon>Polyneoptera</taxon>
        <taxon>Phasmatodea</taxon>
        <taxon>Verophasmatodea</taxon>
        <taxon>Anareolatae</taxon>
        <taxon>Phasmatidae</taxon>
        <taxon>Eurycanthinae</taxon>
        <taxon>Dryococelus</taxon>
    </lineage>
</organism>
<proteinExistence type="predicted"/>
<dbReference type="EMBL" id="JARBHB010000005">
    <property type="protein sequence ID" value="KAJ8883201.1"/>
    <property type="molecule type" value="Genomic_DNA"/>
</dbReference>